<keyword evidence="3" id="KW-0479">Metal-binding</keyword>
<keyword evidence="7" id="KW-1133">Transmembrane helix</keyword>
<dbReference type="InterPro" id="IPR014116">
    <property type="entry name" value="Cyt_c_oxidase_cbb3_FixG"/>
</dbReference>
<accession>A0AA49JY52</accession>
<keyword evidence="6" id="KW-0411">Iron-sulfur</keyword>
<dbReference type="SUPFAM" id="SSF54862">
    <property type="entry name" value="4Fe-4S ferredoxins"/>
    <property type="match status" value="1"/>
</dbReference>
<dbReference type="PANTHER" id="PTHR30176">
    <property type="entry name" value="FERREDOXIN-TYPE PROTEIN NAPH"/>
    <property type="match status" value="1"/>
</dbReference>
<feature type="domain" description="4Fe-4S ferredoxin-type" evidence="8">
    <location>
        <begin position="251"/>
        <end position="279"/>
    </location>
</feature>
<dbReference type="EMBL" id="CP130612">
    <property type="protein sequence ID" value="WKW11093.1"/>
    <property type="molecule type" value="Genomic_DNA"/>
</dbReference>
<keyword evidence="1" id="KW-0813">Transport</keyword>
<dbReference type="RefSeq" id="WP_367886795.1">
    <property type="nucleotide sequence ID" value="NZ_CP130612.1"/>
</dbReference>
<evidence type="ECO:0000259" key="8">
    <source>
        <dbReference type="PROSITE" id="PS51379"/>
    </source>
</evidence>
<keyword evidence="7" id="KW-0472">Membrane</keyword>
<dbReference type="InterPro" id="IPR017896">
    <property type="entry name" value="4Fe4S_Fe-S-bd"/>
</dbReference>
<dbReference type="Proteomes" id="UP001229955">
    <property type="component" value="Chromosome"/>
</dbReference>
<dbReference type="PANTHER" id="PTHR30176:SF3">
    <property type="entry name" value="FERREDOXIN-TYPE PROTEIN NAPH"/>
    <property type="match status" value="1"/>
</dbReference>
<organism evidence="9">
    <name type="scientific">Pseudogemmatithrix spongiicola</name>
    <dbReference type="NCBI Taxonomy" id="3062599"/>
    <lineage>
        <taxon>Bacteria</taxon>
        <taxon>Pseudomonadati</taxon>
        <taxon>Gemmatimonadota</taxon>
        <taxon>Gemmatimonadia</taxon>
        <taxon>Gemmatimonadales</taxon>
        <taxon>Gemmatimonadaceae</taxon>
        <taxon>Pseudogemmatithrix</taxon>
    </lineage>
</organism>
<keyword evidence="7" id="KW-0812">Transmembrane</keyword>
<feature type="transmembrane region" description="Helical" evidence="7">
    <location>
        <begin position="194"/>
        <end position="211"/>
    </location>
</feature>
<dbReference type="PROSITE" id="PS00198">
    <property type="entry name" value="4FE4S_FER_1"/>
    <property type="match status" value="1"/>
</dbReference>
<keyword evidence="5" id="KW-0408">Iron</keyword>
<dbReference type="GO" id="GO:0046872">
    <property type="term" value="F:metal ion binding"/>
    <property type="evidence" value="ECO:0007669"/>
    <property type="project" value="UniProtKB-KW"/>
</dbReference>
<dbReference type="GO" id="GO:0005886">
    <property type="term" value="C:plasma membrane"/>
    <property type="evidence" value="ECO:0007669"/>
    <property type="project" value="TreeGrafter"/>
</dbReference>
<evidence type="ECO:0000313" key="11">
    <source>
        <dbReference type="Proteomes" id="UP001229955"/>
    </source>
</evidence>
<keyword evidence="11" id="KW-1185">Reference proteome</keyword>
<dbReference type="InterPro" id="IPR032879">
    <property type="entry name" value="FixG_C"/>
</dbReference>
<dbReference type="KEGG" id="pspc:Strain318_000328"/>
<evidence type="ECO:0000313" key="10">
    <source>
        <dbReference type="EMBL" id="WKW14003.1"/>
    </source>
</evidence>
<evidence type="ECO:0000256" key="6">
    <source>
        <dbReference type="ARBA" id="ARBA00023014"/>
    </source>
</evidence>
<dbReference type="PROSITE" id="PS51379">
    <property type="entry name" value="4FE4S_FER_2"/>
    <property type="match status" value="1"/>
</dbReference>
<keyword evidence="2" id="KW-0004">4Fe-4S</keyword>
<dbReference type="InterPro" id="IPR013783">
    <property type="entry name" value="Ig-like_fold"/>
</dbReference>
<dbReference type="Pfam" id="PF12801">
    <property type="entry name" value="Fer4_5"/>
    <property type="match status" value="1"/>
</dbReference>
<keyword evidence="4" id="KW-0249">Electron transport</keyword>
<reference evidence="9" key="1">
    <citation type="submission" date="2023-07" db="EMBL/GenBank/DDBJ databases">
        <authorList>
            <person name="Haufschild T."/>
            <person name="Kallscheuer N."/>
            <person name="Hammer J."/>
            <person name="Kohn T."/>
            <person name="Kabuu M."/>
            <person name="Jogler M."/>
            <person name="Wohfarth N."/>
            <person name="Heuer A."/>
            <person name="Rohde M."/>
            <person name="van Teeseling M.C.F."/>
            <person name="Jogler C."/>
        </authorList>
    </citation>
    <scope>NUCLEOTIDE SEQUENCE</scope>
    <source>
        <strain evidence="9">Strain 138</strain>
        <strain evidence="10">Strain 318</strain>
    </source>
</reference>
<dbReference type="InterPro" id="IPR017900">
    <property type="entry name" value="4Fe4S_Fe_S_CS"/>
</dbReference>
<dbReference type="NCBIfam" id="TIGR02745">
    <property type="entry name" value="ccoG_rdxA_fixG"/>
    <property type="match status" value="1"/>
</dbReference>
<dbReference type="Gene3D" id="2.60.40.10">
    <property type="entry name" value="Immunoglobulins"/>
    <property type="match status" value="1"/>
</dbReference>
<gene>
    <name evidence="9" type="primary">ccoG</name>
    <name evidence="9" type="ORF">Strain138_000328</name>
    <name evidence="10" type="ORF">Strain318_000328</name>
</gene>
<evidence type="ECO:0000256" key="4">
    <source>
        <dbReference type="ARBA" id="ARBA00022982"/>
    </source>
</evidence>
<dbReference type="Pfam" id="PF11614">
    <property type="entry name" value="FixG_C"/>
    <property type="match status" value="1"/>
</dbReference>
<feature type="transmembrane region" description="Helical" evidence="7">
    <location>
        <begin position="39"/>
        <end position="56"/>
    </location>
</feature>
<dbReference type="GO" id="GO:0051539">
    <property type="term" value="F:4 iron, 4 sulfur cluster binding"/>
    <property type="evidence" value="ECO:0007669"/>
    <property type="project" value="UniProtKB-KW"/>
</dbReference>
<feature type="transmembrane region" description="Helical" evidence="7">
    <location>
        <begin position="152"/>
        <end position="174"/>
    </location>
</feature>
<feature type="transmembrane region" description="Helical" evidence="7">
    <location>
        <begin position="84"/>
        <end position="105"/>
    </location>
</feature>
<dbReference type="InterPro" id="IPR009051">
    <property type="entry name" value="Helical_ferredxn"/>
</dbReference>
<sequence>MTAPPVAKGRVLATLNEDGSRRWIRPRPSPGKWLIRRRVVAYALMAFYLAFPHLRWNGKPWMLLDLPKREFTFFGSTFLPTDTLLLMLLFVSVLVFIFLLTALFGRVWCGWACPQTVWMEFLFRPIERLVEGGYTQSRALDRDKKHFTPRRLLKYAIYGVLAVVLGNTFLAYFVGTESLFRWMAQSPFEHPTPFLVMATVSLGVFLDFTWFREQTCIVACPYGRWQSALLDKQSVIVAYDVTRGEPRGHGTGARPGLGDCVACNACVNTCPTGIDIRDGLQMECIHCTQCADACDAIMDKVGKPRGLIRYTSQDALAGKPPKFLRVRTVLYPLVFTLFFGAFLIALATRSTADVTLLGPIGAPFTREADGSVVNQVRIKIANRTGREQSYDIAYLDEPGANFIAPENPLRVAAGATVTTSVFIVQPAARFAAGERRVRLRIDDNAKFEREFTWRLPGPVGDASTPEVP</sequence>
<feature type="transmembrane region" description="Helical" evidence="7">
    <location>
        <begin position="329"/>
        <end position="347"/>
    </location>
</feature>
<evidence type="ECO:0000256" key="5">
    <source>
        <dbReference type="ARBA" id="ARBA00023004"/>
    </source>
</evidence>
<evidence type="ECO:0000313" key="9">
    <source>
        <dbReference type="EMBL" id="WKW11093.1"/>
    </source>
</evidence>
<evidence type="ECO:0000256" key="1">
    <source>
        <dbReference type="ARBA" id="ARBA00022448"/>
    </source>
</evidence>
<dbReference type="EMBL" id="CP130613">
    <property type="protein sequence ID" value="WKW14003.1"/>
    <property type="molecule type" value="Genomic_DNA"/>
</dbReference>
<evidence type="ECO:0000256" key="2">
    <source>
        <dbReference type="ARBA" id="ARBA00022485"/>
    </source>
</evidence>
<accession>A0AA49JSE3</accession>
<name>A0AA49JSE3_9BACT</name>
<evidence type="ECO:0000256" key="7">
    <source>
        <dbReference type="SAM" id="Phobius"/>
    </source>
</evidence>
<dbReference type="InterPro" id="IPR051684">
    <property type="entry name" value="Electron_Trans/Redox"/>
</dbReference>
<dbReference type="AlphaFoldDB" id="A0AA49JSE3"/>
<dbReference type="Gene3D" id="1.10.1060.10">
    <property type="entry name" value="Alpha-helical ferredoxin"/>
    <property type="match status" value="1"/>
</dbReference>
<protein>
    <submittedName>
        <fullName evidence="9">Cytochrome c oxidase accessory protein CcoG</fullName>
    </submittedName>
</protein>
<evidence type="ECO:0000256" key="3">
    <source>
        <dbReference type="ARBA" id="ARBA00022723"/>
    </source>
</evidence>
<dbReference type="Pfam" id="PF13746">
    <property type="entry name" value="Fer4_18"/>
    <property type="match status" value="1"/>
</dbReference>
<proteinExistence type="predicted"/>